<dbReference type="PANTHER" id="PTHR34180">
    <property type="entry name" value="PEPTIDASE C45"/>
    <property type="match status" value="1"/>
</dbReference>
<dbReference type="GO" id="GO:0016746">
    <property type="term" value="F:acyltransferase activity"/>
    <property type="evidence" value="ECO:0007669"/>
    <property type="project" value="UniProtKB-KW"/>
</dbReference>
<evidence type="ECO:0000313" key="2">
    <source>
        <dbReference type="EMBL" id="GAA4417118.1"/>
    </source>
</evidence>
<organism evidence="3 4">
    <name type="scientific">Georgenia halophila</name>
    <dbReference type="NCBI Taxonomy" id="620889"/>
    <lineage>
        <taxon>Bacteria</taxon>
        <taxon>Bacillati</taxon>
        <taxon>Actinomycetota</taxon>
        <taxon>Actinomycetes</taxon>
        <taxon>Micrococcales</taxon>
        <taxon>Bogoriellaceae</taxon>
        <taxon>Georgenia</taxon>
    </lineage>
</organism>
<dbReference type="Pfam" id="PF03417">
    <property type="entry name" value="AAT"/>
    <property type="match status" value="1"/>
</dbReference>
<dbReference type="InterPro" id="IPR047801">
    <property type="entry name" value="Peptidase_C45"/>
</dbReference>
<dbReference type="Gene3D" id="1.10.10.2120">
    <property type="match status" value="1"/>
</dbReference>
<dbReference type="EMBL" id="BAABGN010000002">
    <property type="protein sequence ID" value="GAA4417118.1"/>
    <property type="molecule type" value="Genomic_DNA"/>
</dbReference>
<protein>
    <submittedName>
        <fullName evidence="3">C45 family autoproteolytic acyltransferase/hydolase</fullName>
    </submittedName>
</protein>
<reference evidence="4" key="2">
    <citation type="journal article" date="2019" name="Int. J. Syst. Evol. Microbiol.">
        <title>The Global Catalogue of Microorganisms (GCM) 10K type strain sequencing project: providing services to taxonomists for standard genome sequencing and annotation.</title>
        <authorList>
            <consortium name="The Broad Institute Genomics Platform"/>
            <consortium name="The Broad Institute Genome Sequencing Center for Infectious Disease"/>
            <person name="Wu L."/>
            <person name="Ma J."/>
        </authorList>
    </citation>
    <scope>NUCLEOTIDE SEQUENCE [LARGE SCALE GENOMIC DNA]</scope>
    <source>
        <strain evidence="4">JCM 17810</strain>
    </source>
</reference>
<evidence type="ECO:0000259" key="1">
    <source>
        <dbReference type="Pfam" id="PF03417"/>
    </source>
</evidence>
<feature type="domain" description="Peptidase C45 hydrolase" evidence="1">
    <location>
        <begin position="145"/>
        <end position="271"/>
    </location>
</feature>
<dbReference type="InterPro" id="IPR005079">
    <property type="entry name" value="Peptidase_C45_hydrolase"/>
</dbReference>
<accession>A0ABP8L295</accession>
<keyword evidence="3" id="KW-0012">Acyltransferase</keyword>
<name>A0ABP8L295_9MICO</name>
<proteinExistence type="predicted"/>
<dbReference type="PANTHER" id="PTHR34180:SF1">
    <property type="entry name" value="BETA-ALANYL-DOPAMINE_CARCININE HYDROLASE"/>
    <property type="match status" value="1"/>
</dbReference>
<dbReference type="Gene3D" id="3.60.60.10">
    <property type="entry name" value="Penicillin V Acylase, Chain A"/>
    <property type="match status" value="1"/>
</dbReference>
<reference evidence="3" key="1">
    <citation type="journal article" date="2014" name="Int. J. Syst. Evol. Microbiol.">
        <title>Complete genome of a new Firmicutes species belonging to the dominant human colonic microbiota ('Ruminococcus bicirculans') reveals two chromosomes and a selective capacity to utilize plant glucans.</title>
        <authorList>
            <consortium name="NISC Comparative Sequencing Program"/>
            <person name="Wegmann U."/>
            <person name="Louis P."/>
            <person name="Goesmann A."/>
            <person name="Henrissat B."/>
            <person name="Duncan S.H."/>
            <person name="Flint H.J."/>
        </authorList>
    </citation>
    <scope>NUCLEOTIDE SEQUENCE</scope>
    <source>
        <strain evidence="3">JCM 17810</strain>
    </source>
</reference>
<comment type="caution">
    <text evidence="3">The sequence shown here is derived from an EMBL/GenBank/DDBJ whole genome shotgun (WGS) entry which is preliminary data.</text>
</comment>
<evidence type="ECO:0000313" key="3">
    <source>
        <dbReference type="EMBL" id="GAA4420706.1"/>
    </source>
</evidence>
<reference evidence="3" key="3">
    <citation type="submission" date="2023-12" db="EMBL/GenBank/DDBJ databases">
        <authorList>
            <person name="Sun Q."/>
            <person name="Inoue M."/>
        </authorList>
    </citation>
    <scope>NUCLEOTIDE SEQUENCE</scope>
    <source>
        <strain evidence="3">JCM 17810</strain>
    </source>
</reference>
<sequence length="363" mass="37465">MKVDTWSSGETSAVRFGEAYGARWAPQLAVATADYRDLFAAFGMPTEDWRELAETSRIAAAEHAPGVAAELDGVARGSGLEPWQVMALNARTEILAVARAGLQECSTAVYLPRDGSAPRTLQTWDWNVGVGDEGIARSFRTADGTGLVTVGEHGQAAKFGVSSRGVGVHLNILNHADDGAGGGVPVHVLARLILEQASDLDGAVRIAESVPVSASTVLTVVTREPAAACLEISPAGVGVVPAAPGVPLVHANHFLDPVLAAGEAVAGDSTTYARMACLTEHAELAAIPAPLDRALAFGALPDPAISVRPNPVLPPHRRPETKLTIAIDVAGAAVEYHPGAPADVTAEGWRRVAAPQVEAAVGP</sequence>
<evidence type="ECO:0000313" key="4">
    <source>
        <dbReference type="Proteomes" id="UP001500622"/>
    </source>
</evidence>
<keyword evidence="3" id="KW-0808">Transferase</keyword>
<gene>
    <name evidence="2" type="ORF">GCM10023169_05300</name>
    <name evidence="3" type="ORF">GCM10023169_12910</name>
</gene>
<dbReference type="EMBL" id="BAABGN010000004">
    <property type="protein sequence ID" value="GAA4420706.1"/>
    <property type="molecule type" value="Genomic_DNA"/>
</dbReference>
<dbReference type="Proteomes" id="UP001500622">
    <property type="component" value="Unassembled WGS sequence"/>
</dbReference>
<dbReference type="NCBIfam" id="NF040521">
    <property type="entry name" value="C45_proenzyme"/>
    <property type="match status" value="1"/>
</dbReference>
<keyword evidence="4" id="KW-1185">Reference proteome</keyword>
<dbReference type="InterPro" id="IPR047794">
    <property type="entry name" value="C45_proenzyme-like"/>
</dbReference>
<dbReference type="RefSeq" id="WP_345214937.1">
    <property type="nucleotide sequence ID" value="NZ_BAABGN010000002.1"/>
</dbReference>